<evidence type="ECO:0000313" key="2">
    <source>
        <dbReference type="EMBL" id="GHB96262.1"/>
    </source>
</evidence>
<dbReference type="Proteomes" id="UP000642829">
    <property type="component" value="Unassembled WGS sequence"/>
</dbReference>
<accession>A0A8J3DA84</accession>
<dbReference type="PANTHER" id="PTHR43747:SF1">
    <property type="entry name" value="SLR1998 PROTEIN"/>
    <property type="match status" value="1"/>
</dbReference>
<keyword evidence="3" id="KW-1185">Reference proteome</keyword>
<evidence type="ECO:0000259" key="1">
    <source>
        <dbReference type="Pfam" id="PF01494"/>
    </source>
</evidence>
<dbReference type="Gene3D" id="3.50.50.60">
    <property type="entry name" value="FAD/NAD(P)-binding domain"/>
    <property type="match status" value="1"/>
</dbReference>
<dbReference type="InterPro" id="IPR050816">
    <property type="entry name" value="Flavin-dep_Halogenase_NPB"/>
</dbReference>
<dbReference type="InterPro" id="IPR002938">
    <property type="entry name" value="FAD-bd"/>
</dbReference>
<proteinExistence type="predicted"/>
<dbReference type="AlphaFoldDB" id="A0A8J3DA84"/>
<dbReference type="InterPro" id="IPR036188">
    <property type="entry name" value="FAD/NAD-bd_sf"/>
</dbReference>
<organism evidence="2 3">
    <name type="scientific">Cerasicoccus arenae</name>
    <dbReference type="NCBI Taxonomy" id="424488"/>
    <lineage>
        <taxon>Bacteria</taxon>
        <taxon>Pseudomonadati</taxon>
        <taxon>Verrucomicrobiota</taxon>
        <taxon>Opitutia</taxon>
        <taxon>Puniceicoccales</taxon>
        <taxon>Cerasicoccaceae</taxon>
        <taxon>Cerasicoccus</taxon>
    </lineage>
</organism>
<dbReference type="PRINTS" id="PR00420">
    <property type="entry name" value="RNGMNOXGNASE"/>
</dbReference>
<dbReference type="RefSeq" id="WP_189512505.1">
    <property type="nucleotide sequence ID" value="NZ_BMXG01000005.1"/>
</dbReference>
<gene>
    <name evidence="2" type="ORF">GCM10007047_10050</name>
</gene>
<name>A0A8J3DA84_9BACT</name>
<protein>
    <submittedName>
        <fullName evidence="2">Hydroxylase</fullName>
    </submittedName>
</protein>
<dbReference type="GO" id="GO:0071949">
    <property type="term" value="F:FAD binding"/>
    <property type="evidence" value="ECO:0007669"/>
    <property type="project" value="InterPro"/>
</dbReference>
<dbReference type="Pfam" id="PF01494">
    <property type="entry name" value="FAD_binding_3"/>
    <property type="match status" value="1"/>
</dbReference>
<dbReference type="EMBL" id="BMXG01000005">
    <property type="protein sequence ID" value="GHB96262.1"/>
    <property type="molecule type" value="Genomic_DNA"/>
</dbReference>
<reference evidence="2" key="1">
    <citation type="journal article" date="2014" name="Int. J. Syst. Evol. Microbiol.">
        <title>Complete genome sequence of Corynebacterium casei LMG S-19264T (=DSM 44701T), isolated from a smear-ripened cheese.</title>
        <authorList>
            <consortium name="US DOE Joint Genome Institute (JGI-PGF)"/>
            <person name="Walter F."/>
            <person name="Albersmeier A."/>
            <person name="Kalinowski J."/>
            <person name="Ruckert C."/>
        </authorList>
    </citation>
    <scope>NUCLEOTIDE SEQUENCE</scope>
    <source>
        <strain evidence="2">KCTC 12870</strain>
    </source>
</reference>
<dbReference type="SUPFAM" id="SSF51905">
    <property type="entry name" value="FAD/NAD(P)-binding domain"/>
    <property type="match status" value="1"/>
</dbReference>
<reference evidence="2" key="2">
    <citation type="submission" date="2020-09" db="EMBL/GenBank/DDBJ databases">
        <authorList>
            <person name="Sun Q."/>
            <person name="Kim S."/>
        </authorList>
    </citation>
    <scope>NUCLEOTIDE SEQUENCE</scope>
    <source>
        <strain evidence="2">KCTC 12870</strain>
    </source>
</reference>
<evidence type="ECO:0000313" key="3">
    <source>
        <dbReference type="Proteomes" id="UP000642829"/>
    </source>
</evidence>
<comment type="caution">
    <text evidence="2">The sequence shown here is derived from an EMBL/GenBank/DDBJ whole genome shotgun (WGS) entry which is preliminary data.</text>
</comment>
<feature type="domain" description="FAD-binding" evidence="1">
    <location>
        <begin position="7"/>
        <end position="331"/>
    </location>
</feature>
<dbReference type="PANTHER" id="PTHR43747">
    <property type="entry name" value="FAD-BINDING PROTEIN"/>
    <property type="match status" value="1"/>
</dbReference>
<sequence>MASSCYDCLIIGAGPAGTAAGILLAQSGLSVLLVEKRSFPRFHIGESLIPAVNHMLKRLDVWDRMDDAGFLRKYGAEFCYGSGEARVHNIFANGLIPGYEYTYEVERSRFDELLLNRAGEVGCEIRQPVTVKELTEVDAGWRVTLGGGEAVNARWLFDATGRSGLLPRHLGIKSDGFDLPRRFAVFNHFRGVKRRTGREMGNIIIVRVPSGWFWSIPLDDERTSVGLVTTSNEERQRPRAIFEANVAENPFMRDWMSEAEPIEEFHVEADYSYCNQQFAGRNWFLLGDAAGFIDPVFSSGIYLAMESANLAEKLLSGKACQRGFLTAKEQRFYESSLRESMGVMLQLVTLFYDRQGFSVFMQPSDKFQLFSAINSIVAGHTKRDFSVRWRFALFRAICRLNRYHTVSPTVEL</sequence>